<evidence type="ECO:0000256" key="2">
    <source>
        <dbReference type="ARBA" id="ARBA00022490"/>
    </source>
</evidence>
<dbReference type="OrthoDB" id="1737200at2759"/>
<evidence type="ECO:0000256" key="3">
    <source>
        <dbReference type="ARBA" id="ARBA00022723"/>
    </source>
</evidence>
<dbReference type="Pfam" id="PF21355">
    <property type="entry name" value="TRAF-mep_MATH"/>
    <property type="match status" value="1"/>
</dbReference>
<reference evidence="11" key="1">
    <citation type="journal article" date="2017" name="bioRxiv">
        <title>Comparative analysis of the genomes of Stylophora pistillata and Acropora digitifera provides evidence for extensive differences between species of corals.</title>
        <authorList>
            <person name="Voolstra C.R."/>
            <person name="Li Y."/>
            <person name="Liew Y.J."/>
            <person name="Baumgarten S."/>
            <person name="Zoccola D."/>
            <person name="Flot J.-F."/>
            <person name="Tambutte S."/>
            <person name="Allemand D."/>
            <person name="Aranda M."/>
        </authorList>
    </citation>
    <scope>NUCLEOTIDE SEQUENCE [LARGE SCALE GENOMIC DNA]</scope>
</reference>
<dbReference type="PROSITE" id="PS50145">
    <property type="entry name" value="ZF_TRAF"/>
    <property type="match status" value="1"/>
</dbReference>
<protein>
    <submittedName>
        <fullName evidence="10">TNF receptor-associated factor 4</fullName>
    </submittedName>
</protein>
<dbReference type="PANTHER" id="PTHR10131">
    <property type="entry name" value="TNF RECEPTOR ASSOCIATED FACTOR"/>
    <property type="match status" value="1"/>
</dbReference>
<dbReference type="Gene3D" id="2.60.210.10">
    <property type="entry name" value="Apoptosis, Tumor Necrosis Factor Receptor Associated Protein 2, Chain A"/>
    <property type="match status" value="1"/>
</dbReference>
<evidence type="ECO:0000259" key="8">
    <source>
        <dbReference type="PROSITE" id="PS50144"/>
    </source>
</evidence>
<dbReference type="CDD" id="cd00270">
    <property type="entry name" value="MATH_TRAF_C"/>
    <property type="match status" value="1"/>
</dbReference>
<sequence length="340" mass="39751">MRGNFCVFLWVIQTSQNKSIYPDKFAEREMRDLQVLCQANKGDECLWKGPLGKLECPYVLIGCDNDCEKKVKRKDLQKHMATECLLRKIPCDYCNEAVLWNGLEQHFENCIKYPQQCEKCREEGTERGKGLQSSFFKQQRDIEELRNCVTLLSNEVCYLKHQQKEIKDAQMILETPLQAQEIRLTRQLGEIYNWKIENIGHCFQDAINGGRTAKYSPPFYTSMDGGYKLRMRIHLNGVDDGIGKHVALFLHLMEGHYDAILDWPLVRKFRMSILDQSEDKEVRHDISETLVSNPQWQACQRPPDNYCRGFGYPKFAPLEQIFQPQYTKNDTLLVKFEMIG</sequence>
<evidence type="ECO:0000256" key="1">
    <source>
        <dbReference type="ARBA" id="ARBA00004496"/>
    </source>
</evidence>
<accession>A0A2B4SAZ4</accession>
<organism evidence="10 11">
    <name type="scientific">Stylophora pistillata</name>
    <name type="common">Smooth cauliflower coral</name>
    <dbReference type="NCBI Taxonomy" id="50429"/>
    <lineage>
        <taxon>Eukaryota</taxon>
        <taxon>Metazoa</taxon>
        <taxon>Cnidaria</taxon>
        <taxon>Anthozoa</taxon>
        <taxon>Hexacorallia</taxon>
        <taxon>Scleractinia</taxon>
        <taxon>Astrocoeniina</taxon>
        <taxon>Pocilloporidae</taxon>
        <taxon>Stylophora</taxon>
    </lineage>
</organism>
<keyword evidence="3 7" id="KW-0479">Metal-binding</keyword>
<evidence type="ECO:0000256" key="7">
    <source>
        <dbReference type="PROSITE-ProRule" id="PRU00207"/>
    </source>
</evidence>
<dbReference type="GO" id="GO:0045087">
    <property type="term" value="P:innate immune response"/>
    <property type="evidence" value="ECO:0007669"/>
    <property type="project" value="TreeGrafter"/>
</dbReference>
<feature type="domain" description="MATH" evidence="8">
    <location>
        <begin position="189"/>
        <end position="338"/>
    </location>
</feature>
<dbReference type="PIRSF" id="PIRSF015614">
    <property type="entry name" value="TRAF"/>
    <property type="match status" value="1"/>
</dbReference>
<evidence type="ECO:0000256" key="5">
    <source>
        <dbReference type="ARBA" id="ARBA00022771"/>
    </source>
</evidence>
<dbReference type="GO" id="GO:0005737">
    <property type="term" value="C:cytoplasm"/>
    <property type="evidence" value="ECO:0007669"/>
    <property type="project" value="UniProtKB-SubCell"/>
</dbReference>
<dbReference type="Pfam" id="PF02176">
    <property type="entry name" value="zf-TRAF"/>
    <property type="match status" value="1"/>
</dbReference>
<dbReference type="GO" id="GO:0061630">
    <property type="term" value="F:ubiquitin protein ligase activity"/>
    <property type="evidence" value="ECO:0007669"/>
    <property type="project" value="TreeGrafter"/>
</dbReference>
<keyword evidence="4" id="KW-0677">Repeat</keyword>
<dbReference type="GO" id="GO:0008270">
    <property type="term" value="F:zinc ion binding"/>
    <property type="evidence" value="ECO:0007669"/>
    <property type="project" value="UniProtKB-KW"/>
</dbReference>
<gene>
    <name evidence="10" type="primary">TRAF4</name>
    <name evidence="10" type="ORF">AWC38_SpisGene9617</name>
</gene>
<name>A0A2B4SAZ4_STYPI</name>
<dbReference type="Proteomes" id="UP000225706">
    <property type="component" value="Unassembled WGS sequence"/>
</dbReference>
<keyword evidence="2" id="KW-0963">Cytoplasm</keyword>
<dbReference type="STRING" id="50429.A0A2B4SAZ4"/>
<dbReference type="GO" id="GO:0043122">
    <property type="term" value="P:regulation of canonical NF-kappaB signal transduction"/>
    <property type="evidence" value="ECO:0007669"/>
    <property type="project" value="TreeGrafter"/>
</dbReference>
<dbReference type="InterPro" id="IPR013083">
    <property type="entry name" value="Znf_RING/FYVE/PHD"/>
</dbReference>
<dbReference type="Gene3D" id="3.30.40.10">
    <property type="entry name" value="Zinc/RING finger domain, C3HC4 (zinc finger)"/>
    <property type="match status" value="2"/>
</dbReference>
<dbReference type="AlphaFoldDB" id="A0A2B4SAZ4"/>
<dbReference type="InterPro" id="IPR012227">
    <property type="entry name" value="TNF_rcpt-assoc_TRAF_met"/>
</dbReference>
<comment type="subcellular location">
    <subcellularLocation>
        <location evidence="1">Cytoplasm</location>
    </subcellularLocation>
</comment>
<evidence type="ECO:0000313" key="11">
    <source>
        <dbReference type="Proteomes" id="UP000225706"/>
    </source>
</evidence>
<feature type="zinc finger region" description="TRAF-type" evidence="7">
    <location>
        <begin position="53"/>
        <end position="94"/>
    </location>
</feature>
<evidence type="ECO:0000256" key="4">
    <source>
        <dbReference type="ARBA" id="ARBA00022737"/>
    </source>
</evidence>
<dbReference type="EMBL" id="LSMT01000143">
    <property type="protein sequence ID" value="PFX25748.1"/>
    <property type="molecule type" value="Genomic_DNA"/>
</dbReference>
<keyword evidence="6 7" id="KW-0862">Zinc</keyword>
<dbReference type="GO" id="GO:0031663">
    <property type="term" value="P:lipopolysaccharide-mediated signaling pathway"/>
    <property type="evidence" value="ECO:0007669"/>
    <property type="project" value="TreeGrafter"/>
</dbReference>
<keyword evidence="11" id="KW-1185">Reference proteome</keyword>
<dbReference type="InterPro" id="IPR002083">
    <property type="entry name" value="MATH/TRAF_dom"/>
</dbReference>
<dbReference type="SUPFAM" id="SSF49599">
    <property type="entry name" value="TRAF domain-like"/>
    <property type="match status" value="1"/>
</dbReference>
<evidence type="ECO:0000313" key="10">
    <source>
        <dbReference type="EMBL" id="PFX25748.1"/>
    </source>
</evidence>
<evidence type="ECO:0000259" key="9">
    <source>
        <dbReference type="PROSITE" id="PS50145"/>
    </source>
</evidence>
<dbReference type="InterPro" id="IPR049342">
    <property type="entry name" value="TRAF1-6_MATH_dom"/>
</dbReference>
<dbReference type="InterPro" id="IPR001293">
    <property type="entry name" value="Znf_TRAF"/>
</dbReference>
<dbReference type="PROSITE" id="PS50144">
    <property type="entry name" value="MATH"/>
    <property type="match status" value="1"/>
</dbReference>
<dbReference type="GO" id="GO:0042981">
    <property type="term" value="P:regulation of apoptotic process"/>
    <property type="evidence" value="ECO:0007669"/>
    <property type="project" value="InterPro"/>
</dbReference>
<feature type="domain" description="TRAF-type" evidence="9">
    <location>
        <begin position="53"/>
        <end position="94"/>
    </location>
</feature>
<dbReference type="PANTHER" id="PTHR10131:SF152">
    <property type="entry name" value="TNF RECEPTOR-ASSOCIATED FACTOR 6"/>
    <property type="match status" value="1"/>
</dbReference>
<comment type="caution">
    <text evidence="10">The sequence shown here is derived from an EMBL/GenBank/DDBJ whole genome shotgun (WGS) entry which is preliminary data.</text>
</comment>
<keyword evidence="5 7" id="KW-0863">Zinc-finger</keyword>
<evidence type="ECO:0000256" key="6">
    <source>
        <dbReference type="ARBA" id="ARBA00022833"/>
    </source>
</evidence>
<dbReference type="InterPro" id="IPR008974">
    <property type="entry name" value="TRAF-like"/>
</dbReference>
<proteinExistence type="predicted"/>
<keyword evidence="10" id="KW-0675">Receptor</keyword>